<dbReference type="AlphaFoldDB" id="A0A0M2STY1"/>
<dbReference type="Proteomes" id="UP000034166">
    <property type="component" value="Unassembled WGS sequence"/>
</dbReference>
<dbReference type="EMBL" id="LAYY01000013">
    <property type="protein sequence ID" value="KKK37593.1"/>
    <property type="molecule type" value="Genomic_DNA"/>
</dbReference>
<accession>A0A0M2STY1</accession>
<organism evidence="1 2">
    <name type="scientific">Mesobacillus campisalis</name>
    <dbReference type="NCBI Taxonomy" id="1408103"/>
    <lineage>
        <taxon>Bacteria</taxon>
        <taxon>Bacillati</taxon>
        <taxon>Bacillota</taxon>
        <taxon>Bacilli</taxon>
        <taxon>Bacillales</taxon>
        <taxon>Bacillaceae</taxon>
        <taxon>Mesobacillus</taxon>
    </lineage>
</organism>
<sequence length="274" mass="31125">MQDFQIKIAHVMEQLNKSLFHPYLRENIEAPVIDEDKVLLLVSLLDGLGMKEKEIVHYSVTTMLLQIALDTHEHVRNSSPAEDPPSLKKRQLTVLAGTYYSGLFYKQLAGTGDIELITNLAAGVKEVNEHKISVYHKDSEAIDVLMNSVKLIESCLVGKIADTFGAHAWKEFAINLLFVKRMIQEEQHFLQTGTSVVFETLKKLAFPKHLPSARISSEQQKYLLSICERYVDFSISLIETGMQKMPKMNKQMHQRLGEILGQHQSISKFTLEEG</sequence>
<name>A0A0M2STY1_9BACI</name>
<evidence type="ECO:0000313" key="1">
    <source>
        <dbReference type="EMBL" id="KKK37593.1"/>
    </source>
</evidence>
<dbReference type="Gene3D" id="1.20.120.1450">
    <property type="match status" value="1"/>
</dbReference>
<reference evidence="1 2" key="1">
    <citation type="submission" date="2015-04" db="EMBL/GenBank/DDBJ databases">
        <title>Taxonomic description and genome sequence of Bacillus campisalis sp. nov., a novel member of the genus Bacillus isolated from solar saltern.</title>
        <authorList>
            <person name="Mathan Kumar R."/>
            <person name="Kaur G."/>
            <person name="Kumar A."/>
            <person name="Singh N.K."/>
            <person name="Kaur N."/>
            <person name="Kumar N."/>
            <person name="Mayilraj S."/>
        </authorList>
    </citation>
    <scope>NUCLEOTIDE SEQUENCE [LARGE SCALE GENOMIC DNA]</scope>
    <source>
        <strain evidence="1 2">SA2-6</strain>
    </source>
</reference>
<dbReference type="OrthoDB" id="2417886at2"/>
<comment type="caution">
    <text evidence="1">The sequence shown here is derived from an EMBL/GenBank/DDBJ whole genome shotgun (WGS) entry which is preliminary data.</text>
</comment>
<dbReference type="PATRIC" id="fig|1408103.3.peg.2865"/>
<dbReference type="InterPro" id="IPR009920">
    <property type="entry name" value="HEPPP_synth_su1"/>
</dbReference>
<dbReference type="Pfam" id="PF07307">
    <property type="entry name" value="HEPPP_synt_1"/>
    <property type="match status" value="1"/>
</dbReference>
<evidence type="ECO:0000313" key="2">
    <source>
        <dbReference type="Proteomes" id="UP000034166"/>
    </source>
</evidence>
<keyword evidence="2" id="KW-1185">Reference proteome</keyword>
<protein>
    <submittedName>
        <fullName evidence="1">Heptaprenyl diphosphate synthase</fullName>
    </submittedName>
</protein>
<dbReference type="GO" id="GO:0009234">
    <property type="term" value="P:menaquinone biosynthetic process"/>
    <property type="evidence" value="ECO:0007669"/>
    <property type="project" value="InterPro"/>
</dbReference>
<gene>
    <name evidence="1" type="ORF">WQ57_12715</name>
</gene>
<proteinExistence type="predicted"/>